<dbReference type="InterPro" id="IPR018060">
    <property type="entry name" value="HTH_AraC"/>
</dbReference>
<evidence type="ECO:0000256" key="2">
    <source>
        <dbReference type="ARBA" id="ARBA00023125"/>
    </source>
</evidence>
<dbReference type="GO" id="GO:0043565">
    <property type="term" value="F:sequence-specific DNA binding"/>
    <property type="evidence" value="ECO:0007669"/>
    <property type="project" value="InterPro"/>
</dbReference>
<dbReference type="Proteomes" id="UP000029738">
    <property type="component" value="Unassembled WGS sequence"/>
</dbReference>
<evidence type="ECO:0000259" key="4">
    <source>
        <dbReference type="PROSITE" id="PS01124"/>
    </source>
</evidence>
<keyword evidence="2" id="KW-0238">DNA-binding</keyword>
<dbReference type="PRINTS" id="PR00032">
    <property type="entry name" value="HTHARAC"/>
</dbReference>
<dbReference type="PROSITE" id="PS01124">
    <property type="entry name" value="HTH_ARAC_FAMILY_2"/>
    <property type="match status" value="1"/>
</dbReference>
<dbReference type="GO" id="GO:0003700">
    <property type="term" value="F:DNA-binding transcription factor activity"/>
    <property type="evidence" value="ECO:0007669"/>
    <property type="project" value="InterPro"/>
</dbReference>
<dbReference type="InterPro" id="IPR009057">
    <property type="entry name" value="Homeodomain-like_sf"/>
</dbReference>
<dbReference type="PANTHER" id="PTHR46796:SF6">
    <property type="entry name" value="ARAC SUBFAMILY"/>
    <property type="match status" value="1"/>
</dbReference>
<comment type="caution">
    <text evidence="5">The sequence shown here is derived from an EMBL/GenBank/DDBJ whole genome shotgun (WGS) entry which is preliminary data.</text>
</comment>
<evidence type="ECO:0000256" key="1">
    <source>
        <dbReference type="ARBA" id="ARBA00023015"/>
    </source>
</evidence>
<dbReference type="InterPro" id="IPR020449">
    <property type="entry name" value="Tscrpt_reg_AraC-type_HTH"/>
</dbReference>
<name>A0A8S9SXN5_9CYAN</name>
<dbReference type="RefSeq" id="WP_082051822.1">
    <property type="nucleotide sequence ID" value="NZ_JHEG04000001.1"/>
</dbReference>
<dbReference type="InterPro" id="IPR050204">
    <property type="entry name" value="AraC_XylS_family_regulators"/>
</dbReference>
<accession>A0A8S9SXN5</accession>
<proteinExistence type="predicted"/>
<dbReference type="SUPFAM" id="SSF46689">
    <property type="entry name" value="Homeodomain-like"/>
    <property type="match status" value="2"/>
</dbReference>
<protein>
    <submittedName>
        <fullName evidence="5">Helix-turn-helix transcriptional regulator</fullName>
    </submittedName>
</protein>
<dbReference type="EMBL" id="JHEG04000001">
    <property type="protein sequence ID" value="KAF3884930.1"/>
    <property type="molecule type" value="Genomic_DNA"/>
</dbReference>
<evidence type="ECO:0000313" key="6">
    <source>
        <dbReference type="Proteomes" id="UP000029738"/>
    </source>
</evidence>
<keyword evidence="3" id="KW-0804">Transcription</keyword>
<gene>
    <name evidence="5" type="ORF">DA73_0400005250</name>
</gene>
<feature type="domain" description="HTH araC/xylS-type" evidence="4">
    <location>
        <begin position="200"/>
        <end position="298"/>
    </location>
</feature>
<dbReference type="OrthoDB" id="516605at2"/>
<dbReference type="InterPro" id="IPR018062">
    <property type="entry name" value="HTH_AraC-typ_CS"/>
</dbReference>
<keyword evidence="1" id="KW-0805">Transcription regulation</keyword>
<dbReference type="SMART" id="SM00342">
    <property type="entry name" value="HTH_ARAC"/>
    <property type="match status" value="1"/>
</dbReference>
<evidence type="ECO:0000313" key="5">
    <source>
        <dbReference type="EMBL" id="KAF3884930.1"/>
    </source>
</evidence>
<organism evidence="5 6">
    <name type="scientific">Tolypothrix bouteillei VB521301</name>
    <dbReference type="NCBI Taxonomy" id="1479485"/>
    <lineage>
        <taxon>Bacteria</taxon>
        <taxon>Bacillati</taxon>
        <taxon>Cyanobacteriota</taxon>
        <taxon>Cyanophyceae</taxon>
        <taxon>Nostocales</taxon>
        <taxon>Tolypothrichaceae</taxon>
        <taxon>Tolypothrix</taxon>
    </lineage>
</organism>
<dbReference type="Gene3D" id="1.10.10.60">
    <property type="entry name" value="Homeodomain-like"/>
    <property type="match status" value="2"/>
</dbReference>
<dbReference type="AlphaFoldDB" id="A0A8S9SXN5"/>
<evidence type="ECO:0000256" key="3">
    <source>
        <dbReference type="ARBA" id="ARBA00023163"/>
    </source>
</evidence>
<sequence length="299" mass="34104">MASVNELPLVDLTRYPHPALSEHPILSSERSGWRGMFFNHYGHPAHKSPEFQCTQHIIGITGSGHSIASEHRIDGRAYTRYCQPGEVLFIPAEVRYSSNWQQAGNFSLIGFFPKFFEQIVHESVRVRRVELIPQIGLVDPFVQQVGLALKTDVEAGHPAGRVFGESLATGLVIHFLKNYSVWQPQFSSHSEGRLSEQQLQKVADYVHDRLNQDISLSEMAGVLNLSQYHFCRLFKQSTGVTPHQYLTRYRIDRAKQLLLNTELTITEITFELGFNNHSSFTRLFKQYTGVTPKTFRASR</sequence>
<keyword evidence="6" id="KW-1185">Reference proteome</keyword>
<reference evidence="5" key="1">
    <citation type="journal article" date="2015" name="Genome Announc.">
        <title>Draft Genome Sequence of Tolypothrix boutellei Strain VB521301.</title>
        <authorList>
            <person name="Chandrababunaidu M.M."/>
            <person name="Singh D."/>
            <person name="Sen D."/>
            <person name="Bhan S."/>
            <person name="Das S."/>
            <person name="Gupta A."/>
            <person name="Adhikary S.P."/>
            <person name="Tripathy S."/>
        </authorList>
    </citation>
    <scope>NUCLEOTIDE SEQUENCE</scope>
    <source>
        <strain evidence="5">VB521301</strain>
    </source>
</reference>
<dbReference type="Pfam" id="PF12833">
    <property type="entry name" value="HTH_18"/>
    <property type="match status" value="1"/>
</dbReference>
<dbReference type="PROSITE" id="PS00041">
    <property type="entry name" value="HTH_ARAC_FAMILY_1"/>
    <property type="match status" value="1"/>
</dbReference>
<reference evidence="5" key="2">
    <citation type="submission" date="2019-11" db="EMBL/GenBank/DDBJ databases">
        <title>Improved Assembly of Tolypothrix boutellei genome.</title>
        <authorList>
            <person name="Sarangi A.N."/>
            <person name="Mukherjee M."/>
            <person name="Ghosh S."/>
            <person name="Singh D."/>
            <person name="Das A."/>
            <person name="Kant S."/>
            <person name="Prusty A."/>
            <person name="Tripathy S."/>
        </authorList>
    </citation>
    <scope>NUCLEOTIDE SEQUENCE</scope>
    <source>
        <strain evidence="5">VB521301</strain>
    </source>
</reference>
<dbReference type="PANTHER" id="PTHR46796">
    <property type="entry name" value="HTH-TYPE TRANSCRIPTIONAL ACTIVATOR RHAS-RELATED"/>
    <property type="match status" value="1"/>
</dbReference>